<proteinExistence type="predicted"/>
<dbReference type="RefSeq" id="WP_108781353.1">
    <property type="nucleotide sequence ID" value="NZ_OMKW01000001.1"/>
</dbReference>
<name>A0A2R8A8W9_9RHOB</name>
<dbReference type="Pfam" id="PF06945">
    <property type="entry name" value="DUF1289"/>
    <property type="match status" value="1"/>
</dbReference>
<evidence type="ECO:0000313" key="1">
    <source>
        <dbReference type="EMBL" id="SPF28671.1"/>
    </source>
</evidence>
<protein>
    <recommendedName>
        <fullName evidence="3">DUF1289 domain-containing protein</fullName>
    </recommendedName>
</protein>
<dbReference type="InterPro" id="IPR010710">
    <property type="entry name" value="DUF1289"/>
</dbReference>
<evidence type="ECO:0000313" key="2">
    <source>
        <dbReference type="Proteomes" id="UP000244932"/>
    </source>
</evidence>
<dbReference type="OrthoDB" id="7906652at2"/>
<dbReference type="AlphaFoldDB" id="A0A2R8A8W9"/>
<organism evidence="1 2">
    <name type="scientific">Pontivivens insulae</name>
    <dbReference type="NCBI Taxonomy" id="1639689"/>
    <lineage>
        <taxon>Bacteria</taxon>
        <taxon>Pseudomonadati</taxon>
        <taxon>Pseudomonadota</taxon>
        <taxon>Alphaproteobacteria</taxon>
        <taxon>Rhodobacterales</taxon>
        <taxon>Paracoccaceae</taxon>
        <taxon>Pontivivens</taxon>
    </lineage>
</organism>
<dbReference type="Proteomes" id="UP000244932">
    <property type="component" value="Unassembled WGS sequence"/>
</dbReference>
<evidence type="ECO:0008006" key="3">
    <source>
        <dbReference type="Google" id="ProtNLM"/>
    </source>
</evidence>
<sequence length="82" mass="9505">MSGKTLSPCIKVCKFKRQGHCIGCSMTKEQKSLFKKLKGEKHRRAFLVLVMNQQRALGRFTHWTAAYLKRARKKGARTELPR</sequence>
<accession>A0A2R8A8W9</accession>
<gene>
    <name evidence="1" type="ORF">POI8812_00974</name>
</gene>
<reference evidence="1 2" key="1">
    <citation type="submission" date="2018-03" db="EMBL/GenBank/DDBJ databases">
        <authorList>
            <person name="Keele B.F."/>
        </authorList>
    </citation>
    <scope>NUCLEOTIDE SEQUENCE [LARGE SCALE GENOMIC DNA]</scope>
    <source>
        <strain evidence="1 2">CeCT 8812</strain>
    </source>
</reference>
<dbReference type="EMBL" id="OMKW01000001">
    <property type="protein sequence ID" value="SPF28671.1"/>
    <property type="molecule type" value="Genomic_DNA"/>
</dbReference>
<keyword evidence="2" id="KW-1185">Reference proteome</keyword>